<comment type="similarity">
    <text evidence="1">Belongs to the CBP3 family.</text>
</comment>
<dbReference type="Pfam" id="PF03981">
    <property type="entry name" value="Ubiq_cyt_C_chap"/>
    <property type="match status" value="2"/>
</dbReference>
<feature type="compositionally biased region" description="Polar residues" evidence="2">
    <location>
        <begin position="180"/>
        <end position="192"/>
    </location>
</feature>
<dbReference type="GO" id="GO:0034551">
    <property type="term" value="P:mitochondrial respiratory chain complex III assembly"/>
    <property type="evidence" value="ECO:0007669"/>
    <property type="project" value="TreeGrafter"/>
</dbReference>
<name>A0A369JBR3_HYPMA</name>
<protein>
    <submittedName>
        <fullName evidence="4">CBP3-like protein</fullName>
    </submittedName>
</protein>
<dbReference type="InParanoid" id="A0A369JBR3"/>
<dbReference type="InterPro" id="IPR007129">
    <property type="entry name" value="Ubiqinol_cyt_c_chaperone_CPB3"/>
</dbReference>
<dbReference type="PANTHER" id="PTHR12184:SF1">
    <property type="entry name" value="UBIQUINOL-CYTOCHROME-C REDUCTASE COMPLEX ASSEMBLY FACTOR 1"/>
    <property type="match status" value="1"/>
</dbReference>
<comment type="caution">
    <text evidence="4">The sequence shown here is derived from an EMBL/GenBank/DDBJ whole genome shotgun (WGS) entry which is preliminary data.</text>
</comment>
<keyword evidence="5" id="KW-1185">Reference proteome</keyword>
<gene>
    <name evidence="4" type="primary">cbp3</name>
    <name evidence="4" type="ORF">Hypma_014767</name>
</gene>
<dbReference type="AlphaFoldDB" id="A0A369JBR3"/>
<evidence type="ECO:0000313" key="5">
    <source>
        <dbReference type="Proteomes" id="UP000076154"/>
    </source>
</evidence>
<organism evidence="4 5">
    <name type="scientific">Hypsizygus marmoreus</name>
    <name type="common">White beech mushroom</name>
    <name type="synonym">Agaricus marmoreus</name>
    <dbReference type="NCBI Taxonomy" id="39966"/>
    <lineage>
        <taxon>Eukaryota</taxon>
        <taxon>Fungi</taxon>
        <taxon>Dikarya</taxon>
        <taxon>Basidiomycota</taxon>
        <taxon>Agaricomycotina</taxon>
        <taxon>Agaricomycetes</taxon>
        <taxon>Agaricomycetidae</taxon>
        <taxon>Agaricales</taxon>
        <taxon>Tricholomatineae</taxon>
        <taxon>Lyophyllaceae</taxon>
        <taxon>Hypsizygus</taxon>
    </lineage>
</organism>
<sequence>MVARSLLIRHLRAHQVPLRLPYHATTRCFATKPQPPPRPPVVQKSWLTRKVESSPAAMNVFLKLTNALGYGSPKQLAGRRAFVLYEQVCAVRPDEDRAFWQDECHLPPTFQSWFTVTNLHIWLLTVRLRALPAPHGKFYTQALVDHFFLDIEDRIRAVLQPQSVPSTPYTFNSPFYINPNAPITQNESQTQPQKRRSRAPDRLVTRQMKIFKEQWAGMGLALDLGLVKGDMELAGAVWRNLLGARGAHGIAFPTPTPSPTSDTSSPPTPSPPTFRRAVNLVGGEVINVSKVDFEKEETRDDGSGVHDFAPEEADLYVRYPELMLDVVRYVRREIGRLEGVSDRDVMSGRVERVKFGAVRGP</sequence>
<evidence type="ECO:0000259" key="3">
    <source>
        <dbReference type="Pfam" id="PF03981"/>
    </source>
</evidence>
<dbReference type="PANTHER" id="PTHR12184">
    <property type="entry name" value="UBIQUINOL-CYTOCHROME C REDUCTASE COMPLEX ASSEMBLY FACTOR 1 FAMILY MEMBER"/>
    <property type="match status" value="1"/>
</dbReference>
<dbReference type="OrthoDB" id="10253878at2759"/>
<dbReference type="STRING" id="39966.A0A369JBR3"/>
<feature type="domain" description="Ubiquinol-cytochrome c chaperone" evidence="3">
    <location>
        <begin position="103"/>
        <end position="158"/>
    </location>
</feature>
<feature type="region of interest" description="Disordered" evidence="2">
    <location>
        <begin position="250"/>
        <end position="273"/>
    </location>
</feature>
<dbReference type="EMBL" id="LUEZ02000090">
    <property type="protein sequence ID" value="RDB18650.1"/>
    <property type="molecule type" value="Genomic_DNA"/>
</dbReference>
<dbReference type="InterPro" id="IPR021150">
    <property type="entry name" value="Ubiq_cyt_c_chap"/>
</dbReference>
<evidence type="ECO:0000256" key="1">
    <source>
        <dbReference type="ARBA" id="ARBA00006407"/>
    </source>
</evidence>
<reference evidence="4" key="1">
    <citation type="submission" date="2018-04" db="EMBL/GenBank/DDBJ databases">
        <title>Whole genome sequencing of Hypsizygus marmoreus.</title>
        <authorList>
            <person name="Choi I.-G."/>
            <person name="Min B."/>
            <person name="Kim J.-G."/>
            <person name="Kim S."/>
            <person name="Oh Y.-L."/>
            <person name="Kong W.-S."/>
            <person name="Park H."/>
            <person name="Jeong J."/>
            <person name="Song E.-S."/>
        </authorList>
    </citation>
    <scope>NUCLEOTIDE SEQUENCE [LARGE SCALE GENOMIC DNA]</scope>
    <source>
        <strain evidence="4">51987-8</strain>
    </source>
</reference>
<accession>A0A369JBR3</accession>
<dbReference type="Proteomes" id="UP000076154">
    <property type="component" value="Unassembled WGS sequence"/>
</dbReference>
<feature type="region of interest" description="Disordered" evidence="2">
    <location>
        <begin position="180"/>
        <end position="201"/>
    </location>
</feature>
<feature type="domain" description="Ubiquinol-cytochrome c chaperone" evidence="3">
    <location>
        <begin position="199"/>
        <end position="245"/>
    </location>
</feature>
<evidence type="ECO:0000313" key="4">
    <source>
        <dbReference type="EMBL" id="RDB18650.1"/>
    </source>
</evidence>
<proteinExistence type="inferred from homology"/>
<evidence type="ECO:0000256" key="2">
    <source>
        <dbReference type="SAM" id="MobiDB-lite"/>
    </source>
</evidence>
<dbReference type="GO" id="GO:0005739">
    <property type="term" value="C:mitochondrion"/>
    <property type="evidence" value="ECO:0007669"/>
    <property type="project" value="TreeGrafter"/>
</dbReference>
<dbReference type="FunCoup" id="A0A369JBR3">
    <property type="interactions" value="211"/>
</dbReference>